<keyword evidence="1" id="KW-0732">Signal</keyword>
<accession>A0A3M2L0P2</accession>
<gene>
    <name evidence="2" type="ORF">EBN03_20225</name>
</gene>
<evidence type="ECO:0008006" key="4">
    <source>
        <dbReference type="Google" id="ProtNLM"/>
    </source>
</evidence>
<dbReference type="Pfam" id="PF10738">
    <property type="entry name" value="Lpp-LpqN"/>
    <property type="match status" value="1"/>
</dbReference>
<evidence type="ECO:0000313" key="3">
    <source>
        <dbReference type="Proteomes" id="UP000279275"/>
    </source>
</evidence>
<dbReference type="AlphaFoldDB" id="A0A3M2L0P2"/>
<proteinExistence type="predicted"/>
<organism evidence="2 3">
    <name type="scientific">Nocardia stercoris</name>
    <dbReference type="NCBI Taxonomy" id="2483361"/>
    <lineage>
        <taxon>Bacteria</taxon>
        <taxon>Bacillati</taxon>
        <taxon>Actinomycetota</taxon>
        <taxon>Actinomycetes</taxon>
        <taxon>Mycobacteriales</taxon>
        <taxon>Nocardiaceae</taxon>
        <taxon>Nocardia</taxon>
    </lineage>
</organism>
<dbReference type="InterPro" id="IPR019674">
    <property type="entry name" value="Lipoprotein_LpqN/LpqT-like"/>
</dbReference>
<evidence type="ECO:0000313" key="2">
    <source>
        <dbReference type="EMBL" id="RMI30954.1"/>
    </source>
</evidence>
<reference evidence="2 3" key="1">
    <citation type="submission" date="2018-10" db="EMBL/GenBank/DDBJ databases">
        <title>Isolation from cow dung.</title>
        <authorList>
            <person name="Ling L."/>
        </authorList>
    </citation>
    <scope>NUCLEOTIDE SEQUENCE [LARGE SCALE GENOMIC DNA]</scope>
    <source>
        <strain evidence="2 3">NEAU-LL90</strain>
    </source>
</reference>
<evidence type="ECO:0000256" key="1">
    <source>
        <dbReference type="ARBA" id="ARBA00022729"/>
    </source>
</evidence>
<dbReference type="Gene3D" id="3.40.1000.10">
    <property type="entry name" value="Mog1/PsbP, alpha/beta/alpha sandwich"/>
    <property type="match status" value="1"/>
</dbReference>
<name>A0A3M2L0P2_9NOCA</name>
<dbReference type="RefSeq" id="WP_122189617.1">
    <property type="nucleotide sequence ID" value="NZ_RFFH01000008.1"/>
</dbReference>
<protein>
    <recommendedName>
        <fullName evidence="4">Lipoprotein LpqN</fullName>
    </recommendedName>
</protein>
<dbReference type="OrthoDB" id="4369169at2"/>
<sequence length="179" mass="18975">MTSNTLAEFFAAEGVASEAVHPATAGAPDLRVAVPAGWGPITGLPDDLVYAVWAAAPVPGAQWADNALLSVGRLSAPVDARGALTRALNEAATLPEWVEESASYADYQRFPSARITGTYLFAPHRLWAATRYAFVDVAGVQHLVQFTVTVLRGDEPVPDEVRDLVDRLEIGVPEVVPGA</sequence>
<dbReference type="EMBL" id="RFFH01000008">
    <property type="protein sequence ID" value="RMI30954.1"/>
    <property type="molecule type" value="Genomic_DNA"/>
</dbReference>
<keyword evidence="3" id="KW-1185">Reference proteome</keyword>
<dbReference type="Proteomes" id="UP000279275">
    <property type="component" value="Unassembled WGS sequence"/>
</dbReference>
<comment type="caution">
    <text evidence="2">The sequence shown here is derived from an EMBL/GenBank/DDBJ whole genome shotgun (WGS) entry which is preliminary data.</text>
</comment>